<dbReference type="AlphaFoldDB" id="A0A8S1X561"/>
<proteinExistence type="predicted"/>
<keyword evidence="2" id="KW-1185">Reference proteome</keyword>
<evidence type="ECO:0000313" key="1">
    <source>
        <dbReference type="EMBL" id="CAD8193496.1"/>
    </source>
</evidence>
<comment type="caution">
    <text evidence="1">The sequence shown here is derived from an EMBL/GenBank/DDBJ whole genome shotgun (WGS) entry which is preliminary data.</text>
</comment>
<evidence type="ECO:0000313" key="2">
    <source>
        <dbReference type="Proteomes" id="UP000683925"/>
    </source>
</evidence>
<gene>
    <name evidence="1" type="ORF">POCTA_138.1.T1040175</name>
</gene>
<name>A0A8S1X561_PAROT</name>
<dbReference type="EMBL" id="CAJJDP010000104">
    <property type="protein sequence ID" value="CAD8193496.1"/>
    <property type="molecule type" value="Genomic_DNA"/>
</dbReference>
<accession>A0A8S1X561</accession>
<organism evidence="1 2">
    <name type="scientific">Paramecium octaurelia</name>
    <dbReference type="NCBI Taxonomy" id="43137"/>
    <lineage>
        <taxon>Eukaryota</taxon>
        <taxon>Sar</taxon>
        <taxon>Alveolata</taxon>
        <taxon>Ciliophora</taxon>
        <taxon>Intramacronucleata</taxon>
        <taxon>Oligohymenophorea</taxon>
        <taxon>Peniculida</taxon>
        <taxon>Parameciidae</taxon>
        <taxon>Paramecium</taxon>
    </lineage>
</organism>
<reference evidence="1" key="1">
    <citation type="submission" date="2021-01" db="EMBL/GenBank/DDBJ databases">
        <authorList>
            <consortium name="Genoscope - CEA"/>
            <person name="William W."/>
        </authorList>
    </citation>
    <scope>NUCLEOTIDE SEQUENCE</scope>
</reference>
<sequence>MFINYQEDQDKIIKNCSQFYQKIQFTCMALIQVCPQFIDSGQFRCKDAFSNEQEQYRRVNQIFSALFLIN</sequence>
<protein>
    <submittedName>
        <fullName evidence="1">Uncharacterized protein</fullName>
    </submittedName>
</protein>
<dbReference type="Proteomes" id="UP000683925">
    <property type="component" value="Unassembled WGS sequence"/>
</dbReference>